<evidence type="ECO:0000256" key="10">
    <source>
        <dbReference type="SAM" id="MobiDB-lite"/>
    </source>
</evidence>
<comment type="caution">
    <text evidence="13">The sequence shown here is derived from an EMBL/GenBank/DDBJ whole genome shotgun (WGS) entry which is preliminary data.</text>
</comment>
<dbReference type="PROSITE" id="PS51285">
    <property type="entry name" value="AGC_KINASE_CTER"/>
    <property type="match status" value="1"/>
</dbReference>
<keyword evidence="14" id="KW-1185">Reference proteome</keyword>
<feature type="domain" description="Protein kinase" evidence="11">
    <location>
        <begin position="96"/>
        <end position="418"/>
    </location>
</feature>
<dbReference type="InterPro" id="IPR011009">
    <property type="entry name" value="Kinase-like_dom_sf"/>
</dbReference>
<evidence type="ECO:0000256" key="5">
    <source>
        <dbReference type="ARBA" id="ARBA00022741"/>
    </source>
</evidence>
<protein>
    <recommendedName>
        <fullName evidence="2">non-specific serine/threonine protein kinase</fullName>
        <ecNumber evidence="2">2.7.11.1</ecNumber>
    </recommendedName>
</protein>
<dbReference type="InterPro" id="IPR000719">
    <property type="entry name" value="Prot_kinase_dom"/>
</dbReference>
<dbReference type="InterPro" id="IPR008271">
    <property type="entry name" value="Ser/Thr_kinase_AS"/>
</dbReference>
<feature type="domain" description="AGC-kinase C-terminal" evidence="12">
    <location>
        <begin position="419"/>
        <end position="501"/>
    </location>
</feature>
<comment type="similarity">
    <text evidence="1">Belongs to the protein kinase superfamily. AGC Ser/Thr protein kinase family.</text>
</comment>
<evidence type="ECO:0000256" key="7">
    <source>
        <dbReference type="ARBA" id="ARBA00022840"/>
    </source>
</evidence>
<comment type="catalytic activity">
    <reaction evidence="9">
        <text>L-seryl-[protein] + ATP = O-phospho-L-seryl-[protein] + ADP + H(+)</text>
        <dbReference type="Rhea" id="RHEA:17989"/>
        <dbReference type="Rhea" id="RHEA-COMP:9863"/>
        <dbReference type="Rhea" id="RHEA-COMP:11604"/>
        <dbReference type="ChEBI" id="CHEBI:15378"/>
        <dbReference type="ChEBI" id="CHEBI:29999"/>
        <dbReference type="ChEBI" id="CHEBI:30616"/>
        <dbReference type="ChEBI" id="CHEBI:83421"/>
        <dbReference type="ChEBI" id="CHEBI:456216"/>
        <dbReference type="EC" id="2.7.11.1"/>
    </reaction>
</comment>
<dbReference type="AlphaFoldDB" id="A0AAN9RPA8"/>
<keyword evidence="4" id="KW-0808">Transferase</keyword>
<gene>
    <name evidence="13" type="ORF">VNO80_06962</name>
</gene>
<keyword evidence="5" id="KW-0547">Nucleotide-binding</keyword>
<dbReference type="Pfam" id="PF00069">
    <property type="entry name" value="Pkinase"/>
    <property type="match status" value="2"/>
</dbReference>
<evidence type="ECO:0000313" key="13">
    <source>
        <dbReference type="EMBL" id="KAK7373548.1"/>
    </source>
</evidence>
<dbReference type="PROSITE" id="PS50011">
    <property type="entry name" value="PROTEIN_KINASE_DOM"/>
    <property type="match status" value="1"/>
</dbReference>
<feature type="compositionally biased region" description="Basic and acidic residues" evidence="10">
    <location>
        <begin position="462"/>
        <end position="480"/>
    </location>
</feature>
<reference evidence="13 14" key="1">
    <citation type="submission" date="2024-01" db="EMBL/GenBank/DDBJ databases">
        <title>The genomes of 5 underutilized Papilionoideae crops provide insights into root nodulation and disease resistanc.</title>
        <authorList>
            <person name="Jiang F."/>
        </authorList>
    </citation>
    <scope>NUCLEOTIDE SEQUENCE [LARGE SCALE GENOMIC DNA]</scope>
    <source>
        <strain evidence="13">JINMINGXINNONG_FW02</strain>
        <tissue evidence="13">Leaves</tissue>
    </source>
</reference>
<feature type="region of interest" description="Disordered" evidence="10">
    <location>
        <begin position="462"/>
        <end position="489"/>
    </location>
</feature>
<dbReference type="InterPro" id="IPR000961">
    <property type="entry name" value="AGC-kinase_C"/>
</dbReference>
<dbReference type="PANTHER" id="PTHR45637">
    <property type="entry name" value="FLIPPASE KINASE 1-RELATED"/>
    <property type="match status" value="1"/>
</dbReference>
<keyword evidence="3" id="KW-0723">Serine/threonine-protein kinase</keyword>
<dbReference type="SMART" id="SM00220">
    <property type="entry name" value="S_TKc"/>
    <property type="match status" value="1"/>
</dbReference>
<evidence type="ECO:0000256" key="8">
    <source>
        <dbReference type="ARBA" id="ARBA00047899"/>
    </source>
</evidence>
<evidence type="ECO:0000256" key="9">
    <source>
        <dbReference type="ARBA" id="ARBA00048679"/>
    </source>
</evidence>
<dbReference type="PROSITE" id="PS00108">
    <property type="entry name" value="PROTEIN_KINASE_ST"/>
    <property type="match status" value="1"/>
</dbReference>
<keyword evidence="7" id="KW-0067">ATP-binding</keyword>
<keyword evidence="6" id="KW-0418">Kinase</keyword>
<evidence type="ECO:0000256" key="2">
    <source>
        <dbReference type="ARBA" id="ARBA00012513"/>
    </source>
</evidence>
<dbReference type="EMBL" id="JAYMYR010000003">
    <property type="protein sequence ID" value="KAK7373548.1"/>
    <property type="molecule type" value="Genomic_DNA"/>
</dbReference>
<name>A0AAN9RPA8_PHACN</name>
<dbReference type="FunFam" id="1.10.510.10:FF:000294">
    <property type="entry name" value="Serine/threonine-protein kinase OXI1"/>
    <property type="match status" value="1"/>
</dbReference>
<proteinExistence type="inferred from homology"/>
<feature type="region of interest" description="Disordered" evidence="10">
    <location>
        <begin position="256"/>
        <end position="278"/>
    </location>
</feature>
<dbReference type="GO" id="GO:0005524">
    <property type="term" value="F:ATP binding"/>
    <property type="evidence" value="ECO:0007669"/>
    <property type="project" value="UniProtKB-KW"/>
</dbReference>
<feature type="compositionally biased region" description="Low complexity" evidence="10">
    <location>
        <begin position="256"/>
        <end position="272"/>
    </location>
</feature>
<sequence length="501" mass="57106">MFLRTPSSCYIVAYARSCVVIVTLKSHFASTYKKELLSPPFFYRNFQKPEPRSPERHRRGCVLSACPLTMSGGDSDSSSDGGERGRRGETLDFRNLKVVSAVGRGAKGVVFLARVEGEGSGEWIALKVVSRELLRKKNRNEGRCKRVSFERHILRRLDHPLLPRFRGAFDTDQLTGFAIDYCHGGNLHSLRMKQPEKCFSEETVRFYAVELVLVLEYLHKFGLVYRDLKPENIMIQESGHIMLVDFDLSKKLNIRSTESSCNSSPGSGSGSESLREKDRRKRRLSRFNCYCHSGISLYESDISNQLNTIPMRRSMSDSVEKSNSFVGTEDYVAPEVISGEGHDFAVDWWSLGAVMYEMIYGATPFKGANRKETFHRIITKEPDLSGATTPLRDLIQSLLHKDPNRRIQVNEIKNHPFFKGVMWDTILEISRPPHIPQNEIKDSAGFSLKDVESFVHGIFFPKSKEEPKTNENQTPKEETNKNAWVDKLNQNSAKDENFLIF</sequence>
<accession>A0AAN9RPA8</accession>
<evidence type="ECO:0000313" key="14">
    <source>
        <dbReference type="Proteomes" id="UP001374584"/>
    </source>
</evidence>
<dbReference type="Proteomes" id="UP001374584">
    <property type="component" value="Unassembled WGS sequence"/>
</dbReference>
<dbReference type="SUPFAM" id="SSF56112">
    <property type="entry name" value="Protein kinase-like (PK-like)"/>
    <property type="match status" value="1"/>
</dbReference>
<dbReference type="Gene3D" id="3.30.200.20">
    <property type="entry name" value="Phosphorylase Kinase, domain 1"/>
    <property type="match status" value="1"/>
</dbReference>
<evidence type="ECO:0000256" key="4">
    <source>
        <dbReference type="ARBA" id="ARBA00022679"/>
    </source>
</evidence>
<evidence type="ECO:0000259" key="11">
    <source>
        <dbReference type="PROSITE" id="PS50011"/>
    </source>
</evidence>
<comment type="catalytic activity">
    <reaction evidence="8">
        <text>L-threonyl-[protein] + ATP = O-phospho-L-threonyl-[protein] + ADP + H(+)</text>
        <dbReference type="Rhea" id="RHEA:46608"/>
        <dbReference type="Rhea" id="RHEA-COMP:11060"/>
        <dbReference type="Rhea" id="RHEA-COMP:11605"/>
        <dbReference type="ChEBI" id="CHEBI:15378"/>
        <dbReference type="ChEBI" id="CHEBI:30013"/>
        <dbReference type="ChEBI" id="CHEBI:30616"/>
        <dbReference type="ChEBI" id="CHEBI:61977"/>
        <dbReference type="ChEBI" id="CHEBI:456216"/>
        <dbReference type="EC" id="2.7.11.1"/>
    </reaction>
</comment>
<dbReference type="GO" id="GO:0004674">
    <property type="term" value="F:protein serine/threonine kinase activity"/>
    <property type="evidence" value="ECO:0007669"/>
    <property type="project" value="UniProtKB-KW"/>
</dbReference>
<dbReference type="EC" id="2.7.11.1" evidence="2"/>
<evidence type="ECO:0000256" key="1">
    <source>
        <dbReference type="ARBA" id="ARBA00009903"/>
    </source>
</evidence>
<evidence type="ECO:0000259" key="12">
    <source>
        <dbReference type="PROSITE" id="PS51285"/>
    </source>
</evidence>
<dbReference type="FunFam" id="1.10.510.10:FF:000312">
    <property type="entry name" value="Serine/threonine-protein kinase OXI1"/>
    <property type="match status" value="1"/>
</dbReference>
<evidence type="ECO:0000256" key="6">
    <source>
        <dbReference type="ARBA" id="ARBA00022777"/>
    </source>
</evidence>
<organism evidence="13 14">
    <name type="scientific">Phaseolus coccineus</name>
    <name type="common">Scarlet runner bean</name>
    <name type="synonym">Phaseolus multiflorus</name>
    <dbReference type="NCBI Taxonomy" id="3886"/>
    <lineage>
        <taxon>Eukaryota</taxon>
        <taxon>Viridiplantae</taxon>
        <taxon>Streptophyta</taxon>
        <taxon>Embryophyta</taxon>
        <taxon>Tracheophyta</taxon>
        <taxon>Spermatophyta</taxon>
        <taxon>Magnoliopsida</taxon>
        <taxon>eudicotyledons</taxon>
        <taxon>Gunneridae</taxon>
        <taxon>Pentapetalae</taxon>
        <taxon>rosids</taxon>
        <taxon>fabids</taxon>
        <taxon>Fabales</taxon>
        <taxon>Fabaceae</taxon>
        <taxon>Papilionoideae</taxon>
        <taxon>50 kb inversion clade</taxon>
        <taxon>NPAAA clade</taxon>
        <taxon>indigoferoid/millettioid clade</taxon>
        <taxon>Phaseoleae</taxon>
        <taxon>Phaseolus</taxon>
    </lineage>
</organism>
<evidence type="ECO:0000256" key="3">
    <source>
        <dbReference type="ARBA" id="ARBA00022527"/>
    </source>
</evidence>
<dbReference type="Gene3D" id="1.10.510.10">
    <property type="entry name" value="Transferase(Phosphotransferase) domain 1"/>
    <property type="match status" value="2"/>
</dbReference>